<comment type="function">
    <text evidence="8">Transfers a GMP moiety from GTP to Mo-molybdopterin (Mo-MPT) cofactor (Moco or molybdenum cofactor) to form Mo-molybdopterin guanine dinucleotide (Mo-MGD) cofactor.</text>
</comment>
<feature type="binding site" evidence="8">
    <location>
        <begin position="8"/>
        <end position="10"/>
    </location>
    <ligand>
        <name>GTP</name>
        <dbReference type="ChEBI" id="CHEBI:37565"/>
    </ligand>
</feature>
<dbReference type="RefSeq" id="WP_209405658.1">
    <property type="nucleotide sequence ID" value="NZ_JAGIYQ010000006.1"/>
</dbReference>
<feature type="binding site" evidence="8">
    <location>
        <position position="20"/>
    </location>
    <ligand>
        <name>GTP</name>
        <dbReference type="ChEBI" id="CHEBI:37565"/>
    </ligand>
</feature>
<dbReference type="PANTHER" id="PTHR19136:SF81">
    <property type="entry name" value="MOLYBDENUM COFACTOR GUANYLYLTRANSFERASE"/>
    <property type="match status" value="1"/>
</dbReference>
<evidence type="ECO:0000313" key="11">
    <source>
        <dbReference type="Proteomes" id="UP000682134"/>
    </source>
</evidence>
<keyword evidence="10" id="KW-0548">Nucleotidyltransferase</keyword>
<evidence type="ECO:0000256" key="4">
    <source>
        <dbReference type="ARBA" id="ARBA00022741"/>
    </source>
</evidence>
<dbReference type="HAMAP" id="MF_00316">
    <property type="entry name" value="MobA"/>
    <property type="match status" value="1"/>
</dbReference>
<sequence>MKIAGVVLAGGKSSRYGKPKMFEIYKNKFFYEYSVEALKQNSISPVVISTNEKLISFFDRTDVEFVIEKETDTYQGPLFAMYNAFSTISNADWFFVLASDIPFVTSDFVKMMIDNAYGTSYDAIIPMHSNTIQPLFGLYHRRILVKMEQLLATNNRKLKLLLSDINIKTISFSTNEHIFININYPEDWLRYKD</sequence>
<organism evidence="10 11">
    <name type="scientific">Gottfriedia endophytica</name>
    <dbReference type="NCBI Taxonomy" id="2820819"/>
    <lineage>
        <taxon>Bacteria</taxon>
        <taxon>Bacillati</taxon>
        <taxon>Bacillota</taxon>
        <taxon>Bacilli</taxon>
        <taxon>Bacillales</taxon>
        <taxon>Bacillaceae</taxon>
        <taxon>Gottfriedia</taxon>
    </lineage>
</organism>
<accession>A0A940SKY8</accession>
<dbReference type="SUPFAM" id="SSF53448">
    <property type="entry name" value="Nucleotide-diphospho-sugar transferases"/>
    <property type="match status" value="1"/>
</dbReference>
<feature type="binding site" evidence="8">
    <location>
        <position position="100"/>
    </location>
    <ligand>
        <name>Mg(2+)</name>
        <dbReference type="ChEBI" id="CHEBI:18420"/>
    </ligand>
</feature>
<evidence type="ECO:0000256" key="6">
    <source>
        <dbReference type="ARBA" id="ARBA00023134"/>
    </source>
</evidence>
<comment type="subcellular location">
    <subcellularLocation>
        <location evidence="8">Cytoplasm</location>
    </subcellularLocation>
</comment>
<proteinExistence type="inferred from homology"/>
<gene>
    <name evidence="8" type="primary">mobA</name>
    <name evidence="10" type="ORF">J5Y03_11325</name>
</gene>
<keyword evidence="2 8" id="KW-0808">Transferase</keyword>
<dbReference type="GO" id="GO:0005525">
    <property type="term" value="F:GTP binding"/>
    <property type="evidence" value="ECO:0007669"/>
    <property type="project" value="UniProtKB-UniRule"/>
</dbReference>
<evidence type="ECO:0000256" key="8">
    <source>
        <dbReference type="HAMAP-Rule" id="MF_00316"/>
    </source>
</evidence>
<evidence type="ECO:0000256" key="2">
    <source>
        <dbReference type="ARBA" id="ARBA00022679"/>
    </source>
</evidence>
<dbReference type="InterPro" id="IPR029044">
    <property type="entry name" value="Nucleotide-diphossugar_trans"/>
</dbReference>
<dbReference type="Gene3D" id="3.90.550.10">
    <property type="entry name" value="Spore Coat Polysaccharide Biosynthesis Protein SpsA, Chain A"/>
    <property type="match status" value="1"/>
</dbReference>
<evidence type="ECO:0000256" key="1">
    <source>
        <dbReference type="ARBA" id="ARBA00022490"/>
    </source>
</evidence>
<keyword evidence="3 8" id="KW-0479">Metal-binding</keyword>
<dbReference type="GO" id="GO:0046872">
    <property type="term" value="F:metal ion binding"/>
    <property type="evidence" value="ECO:0007669"/>
    <property type="project" value="UniProtKB-KW"/>
</dbReference>
<dbReference type="GO" id="GO:0006777">
    <property type="term" value="P:Mo-molybdopterin cofactor biosynthetic process"/>
    <property type="evidence" value="ECO:0007669"/>
    <property type="project" value="UniProtKB-KW"/>
</dbReference>
<evidence type="ECO:0000256" key="3">
    <source>
        <dbReference type="ARBA" id="ARBA00022723"/>
    </source>
</evidence>
<dbReference type="PANTHER" id="PTHR19136">
    <property type="entry name" value="MOLYBDENUM COFACTOR GUANYLYLTRANSFERASE"/>
    <property type="match status" value="1"/>
</dbReference>
<dbReference type="GO" id="GO:0005737">
    <property type="term" value="C:cytoplasm"/>
    <property type="evidence" value="ECO:0007669"/>
    <property type="project" value="UniProtKB-SubCell"/>
</dbReference>
<name>A0A940SKY8_9BACI</name>
<evidence type="ECO:0000256" key="5">
    <source>
        <dbReference type="ARBA" id="ARBA00022842"/>
    </source>
</evidence>
<keyword evidence="7 8" id="KW-0501">Molybdenum cofactor biosynthesis</keyword>
<dbReference type="EC" id="2.7.7.77" evidence="8"/>
<dbReference type="EMBL" id="JAGIYQ010000006">
    <property type="protein sequence ID" value="MBP0725763.1"/>
    <property type="molecule type" value="Genomic_DNA"/>
</dbReference>
<keyword evidence="6 8" id="KW-0342">GTP-binding</keyword>
<evidence type="ECO:0000259" key="9">
    <source>
        <dbReference type="Pfam" id="PF12804"/>
    </source>
</evidence>
<dbReference type="InterPro" id="IPR025877">
    <property type="entry name" value="MobA-like_NTP_Trfase"/>
</dbReference>
<comment type="caution">
    <text evidence="8">Lacks conserved residue(s) required for the propagation of feature annotation.</text>
</comment>
<dbReference type="CDD" id="cd02503">
    <property type="entry name" value="MobA"/>
    <property type="match status" value="1"/>
</dbReference>
<comment type="caution">
    <text evidence="10">The sequence shown here is derived from an EMBL/GenBank/DDBJ whole genome shotgun (WGS) entry which is preliminary data.</text>
</comment>
<comment type="catalytic activity">
    <reaction evidence="8">
        <text>Mo-molybdopterin + GTP + H(+) = Mo-molybdopterin guanine dinucleotide + diphosphate</text>
        <dbReference type="Rhea" id="RHEA:34243"/>
        <dbReference type="ChEBI" id="CHEBI:15378"/>
        <dbReference type="ChEBI" id="CHEBI:33019"/>
        <dbReference type="ChEBI" id="CHEBI:37565"/>
        <dbReference type="ChEBI" id="CHEBI:71302"/>
        <dbReference type="ChEBI" id="CHEBI:71310"/>
        <dbReference type="EC" id="2.7.7.77"/>
    </reaction>
</comment>
<evidence type="ECO:0000313" key="10">
    <source>
        <dbReference type="EMBL" id="MBP0725763.1"/>
    </source>
</evidence>
<dbReference type="InterPro" id="IPR013482">
    <property type="entry name" value="Molybde_CF_guanTrfase"/>
</dbReference>
<dbReference type="Proteomes" id="UP000682134">
    <property type="component" value="Unassembled WGS sequence"/>
</dbReference>
<evidence type="ECO:0000256" key="7">
    <source>
        <dbReference type="ARBA" id="ARBA00023150"/>
    </source>
</evidence>
<dbReference type="AlphaFoldDB" id="A0A940SKY8"/>
<feature type="domain" description="MobA-like NTP transferase" evidence="9">
    <location>
        <begin position="5"/>
        <end position="154"/>
    </location>
</feature>
<keyword evidence="1 8" id="KW-0963">Cytoplasm</keyword>
<reference evidence="10" key="1">
    <citation type="submission" date="2021-04" db="EMBL/GenBank/DDBJ databases">
        <title>Genome seq and assembly of Bacillus sp.</title>
        <authorList>
            <person name="Chhetri G."/>
        </authorList>
    </citation>
    <scope>NUCLEOTIDE SEQUENCE</scope>
    <source>
        <strain evidence="10">RG28</strain>
    </source>
</reference>
<dbReference type="GO" id="GO:0061603">
    <property type="term" value="F:molybdenum cofactor guanylyltransferase activity"/>
    <property type="evidence" value="ECO:0007669"/>
    <property type="project" value="UniProtKB-EC"/>
</dbReference>
<keyword evidence="11" id="KW-1185">Reference proteome</keyword>
<keyword evidence="5 8" id="KW-0460">Magnesium</keyword>
<dbReference type="Pfam" id="PF12804">
    <property type="entry name" value="NTP_transf_3"/>
    <property type="match status" value="1"/>
</dbReference>
<comment type="similarity">
    <text evidence="8">Belongs to the MobA family.</text>
</comment>
<comment type="cofactor">
    <cofactor evidence="8">
        <name>Mg(2+)</name>
        <dbReference type="ChEBI" id="CHEBI:18420"/>
    </cofactor>
</comment>
<feature type="binding site" evidence="8">
    <location>
        <position position="100"/>
    </location>
    <ligand>
        <name>GTP</name>
        <dbReference type="ChEBI" id="CHEBI:37565"/>
    </ligand>
</feature>
<comment type="domain">
    <text evidence="8">The N-terminal domain determines nucleotide recognition and specific binding, while the C-terminal domain determines the specific binding to the target protein.</text>
</comment>
<keyword evidence="4 8" id="KW-0547">Nucleotide-binding</keyword>
<protein>
    <recommendedName>
        <fullName evidence="8">Probable molybdenum cofactor guanylyltransferase</fullName>
        <shortName evidence="8">MoCo guanylyltransferase</shortName>
        <ecNumber evidence="8">2.7.7.77</ecNumber>
    </recommendedName>
    <alternativeName>
        <fullName evidence="8">GTP:molybdopterin guanylyltransferase</fullName>
    </alternativeName>
    <alternativeName>
        <fullName evidence="8">Mo-MPT guanylyltransferase</fullName>
    </alternativeName>
    <alternativeName>
        <fullName evidence="8">Molybdopterin guanylyltransferase</fullName>
    </alternativeName>
    <alternativeName>
        <fullName evidence="8">Molybdopterin-guanine dinucleotide synthase</fullName>
        <shortName evidence="8">MGD synthase</shortName>
    </alternativeName>
</protein>